<evidence type="ECO:0008006" key="3">
    <source>
        <dbReference type="Google" id="ProtNLM"/>
    </source>
</evidence>
<evidence type="ECO:0000313" key="2">
    <source>
        <dbReference type="Proteomes" id="UP001206925"/>
    </source>
</evidence>
<dbReference type="EMBL" id="JAMZMK010005651">
    <property type="protein sequence ID" value="KAI7752630.1"/>
    <property type="molecule type" value="Genomic_DNA"/>
</dbReference>
<sequence length="166" mass="19228">DGEQDSETLLRMLPKIPSWVKNPDVDRVDWLNTFIEYMWPYLDKAICKTAKEIIKPIIAEQIRKFKIYAVVFEMLTLGSLPPTFQGTCIYPDLYFSKEVQVPKGLCLRCDYAQETIDHVLISCIVAKPICWMIGVWLKTSALVSCNSVKETLNLFHDLQLLKKQKR</sequence>
<dbReference type="Proteomes" id="UP001206925">
    <property type="component" value="Unassembled WGS sequence"/>
</dbReference>
<keyword evidence="2" id="KW-1185">Reference proteome</keyword>
<reference evidence="1" key="1">
    <citation type="submission" date="2022-06" db="EMBL/GenBank/DDBJ databases">
        <title>Uncovering the hologenomic basis of an extraordinary plant invasion.</title>
        <authorList>
            <person name="Bieker V.C."/>
            <person name="Martin M.D."/>
            <person name="Gilbert T."/>
            <person name="Hodgins K."/>
            <person name="Battlay P."/>
            <person name="Petersen B."/>
            <person name="Wilson J."/>
        </authorList>
    </citation>
    <scope>NUCLEOTIDE SEQUENCE</scope>
    <source>
        <strain evidence="1">AA19_3_7</strain>
        <tissue evidence="1">Leaf</tissue>
    </source>
</reference>
<comment type="caution">
    <text evidence="1">The sequence shown here is derived from an EMBL/GenBank/DDBJ whole genome shotgun (WGS) entry which is preliminary data.</text>
</comment>
<dbReference type="PANTHER" id="PTHR10774">
    <property type="entry name" value="EXTENDED SYNAPTOTAGMIN-RELATED"/>
    <property type="match status" value="1"/>
</dbReference>
<dbReference type="InterPro" id="IPR045050">
    <property type="entry name" value="Synaptotagmin_plant"/>
</dbReference>
<dbReference type="GO" id="GO:0005783">
    <property type="term" value="C:endoplasmic reticulum"/>
    <property type="evidence" value="ECO:0007669"/>
    <property type="project" value="TreeGrafter"/>
</dbReference>
<organism evidence="1 2">
    <name type="scientific">Ambrosia artemisiifolia</name>
    <name type="common">Common ragweed</name>
    <dbReference type="NCBI Taxonomy" id="4212"/>
    <lineage>
        <taxon>Eukaryota</taxon>
        <taxon>Viridiplantae</taxon>
        <taxon>Streptophyta</taxon>
        <taxon>Embryophyta</taxon>
        <taxon>Tracheophyta</taxon>
        <taxon>Spermatophyta</taxon>
        <taxon>Magnoliopsida</taxon>
        <taxon>eudicotyledons</taxon>
        <taxon>Gunneridae</taxon>
        <taxon>Pentapetalae</taxon>
        <taxon>asterids</taxon>
        <taxon>campanulids</taxon>
        <taxon>Asterales</taxon>
        <taxon>Asteraceae</taxon>
        <taxon>Asteroideae</taxon>
        <taxon>Heliantheae alliance</taxon>
        <taxon>Heliantheae</taxon>
        <taxon>Ambrosia</taxon>
    </lineage>
</organism>
<dbReference type="AlphaFoldDB" id="A0AAD5D6T6"/>
<proteinExistence type="predicted"/>
<feature type="non-terminal residue" evidence="1">
    <location>
        <position position="1"/>
    </location>
</feature>
<name>A0AAD5D6T6_AMBAR</name>
<protein>
    <recommendedName>
        <fullName evidence="3">Reverse transcriptase zinc-binding domain-containing protein</fullName>
    </recommendedName>
</protein>
<gene>
    <name evidence="1" type="ORF">M8C21_006407</name>
</gene>
<dbReference type="PANTHER" id="PTHR10774:SF214">
    <property type="entry name" value="CALCIUM-DEPENDENT LIPID-BINDING (CALB DOMAIN) FAMILY PROTEIN-RELATED"/>
    <property type="match status" value="1"/>
</dbReference>
<accession>A0AAD5D6T6</accession>
<dbReference type="GO" id="GO:0008289">
    <property type="term" value="F:lipid binding"/>
    <property type="evidence" value="ECO:0007669"/>
    <property type="project" value="InterPro"/>
</dbReference>
<evidence type="ECO:0000313" key="1">
    <source>
        <dbReference type="EMBL" id="KAI7752630.1"/>
    </source>
</evidence>